<keyword evidence="2" id="KW-1185">Reference proteome</keyword>
<evidence type="ECO:0000313" key="2">
    <source>
        <dbReference type="Proteomes" id="UP000031803"/>
    </source>
</evidence>
<gene>
    <name evidence="1" type="ORF">SBVP1_0050</name>
</gene>
<organism evidence="1 2">
    <name type="scientific">Vibrio phage phi 1</name>
    <dbReference type="NCBI Taxonomy" id="1589297"/>
    <lineage>
        <taxon>Viruses</taxon>
        <taxon>Duplodnaviria</taxon>
        <taxon>Heunggongvirae</taxon>
        <taxon>Uroviricota</taxon>
        <taxon>Caudoviricetes</taxon>
        <taxon>Schitoviridae</taxon>
        <taxon>Pacinivirus</taxon>
        <taxon>Pacinivirus phi1</taxon>
    </lineage>
</organism>
<dbReference type="OrthoDB" id="30909at10239"/>
<dbReference type="EMBL" id="KP280062">
    <property type="protein sequence ID" value="AJF40708.1"/>
    <property type="molecule type" value="Genomic_DNA"/>
</dbReference>
<proteinExistence type="predicted"/>
<dbReference type="Proteomes" id="UP000031803">
    <property type="component" value="Segment"/>
</dbReference>
<reference evidence="1 2" key="1">
    <citation type="submission" date="2014-12" db="EMBL/GenBank/DDBJ databases">
        <title>Complete genome sequences of three Vibrio cholerae specific bacteriophages.</title>
        <authorList>
            <person name="Bhandare S.G."/>
            <person name="Warry A."/>
            <person name="Emes R.D."/>
            <person name="Hooton S.P.T."/>
            <person name="Barrow P.A."/>
            <person name="Atterbury R.J."/>
        </authorList>
    </citation>
    <scope>NUCLEOTIDE SEQUENCE [LARGE SCALE GENOMIC DNA]</scope>
</reference>
<dbReference type="KEGG" id="vg:26625646"/>
<dbReference type="RefSeq" id="YP_009198568.1">
    <property type="nucleotide sequence ID" value="NC_028799.1"/>
</dbReference>
<accession>A0A0B5H8K0</accession>
<evidence type="ECO:0000313" key="1">
    <source>
        <dbReference type="EMBL" id="AJF40708.1"/>
    </source>
</evidence>
<protein>
    <submittedName>
        <fullName evidence="1">Uncharacterized protein</fullName>
    </submittedName>
</protein>
<sequence>MLFKLKDKLWNQVYETVINETPTQSTVVLTGSPFMQHPPLVNWRCHHNSAWYLKNNENIVAVAKGFYIDTAGNNPIAHFVCLDSLGNWFDPTLPLEFVKDKKFYIHTLFKSTETFNSSNASEHLIQMKYTMYNTLSKWQKLLLVRRKEDNF</sequence>
<dbReference type="GeneID" id="26625646"/>
<name>A0A0B5H8K0_9CAUD</name>